<name>A0A381Z564_9ZZZZ</name>
<protein>
    <submittedName>
        <fullName evidence="2">Uncharacterized protein</fullName>
    </submittedName>
</protein>
<dbReference type="AlphaFoldDB" id="A0A381Z564"/>
<evidence type="ECO:0000256" key="1">
    <source>
        <dbReference type="SAM" id="MobiDB-lite"/>
    </source>
</evidence>
<sequence>MSNLPRRGKLIRWATTGPRHAVRQNEIDFDNQTDTNTSSKQQPRRPRQPRNHFTRPSEHRRYQCRLILAQDNPSLNAKL</sequence>
<proteinExistence type="predicted"/>
<dbReference type="EMBL" id="UINC01019993">
    <property type="protein sequence ID" value="SVA84388.1"/>
    <property type="molecule type" value="Genomic_DNA"/>
</dbReference>
<reference evidence="2" key="1">
    <citation type="submission" date="2018-05" db="EMBL/GenBank/DDBJ databases">
        <authorList>
            <person name="Lanie J.A."/>
            <person name="Ng W.-L."/>
            <person name="Kazmierczak K.M."/>
            <person name="Andrzejewski T.M."/>
            <person name="Davidsen T.M."/>
            <person name="Wayne K.J."/>
            <person name="Tettelin H."/>
            <person name="Glass J.I."/>
            <person name="Rusch D."/>
            <person name="Podicherti R."/>
            <person name="Tsui H.-C.T."/>
            <person name="Winkler M.E."/>
        </authorList>
    </citation>
    <scope>NUCLEOTIDE SEQUENCE</scope>
</reference>
<feature type="compositionally biased region" description="Basic residues" evidence="1">
    <location>
        <begin position="1"/>
        <end position="10"/>
    </location>
</feature>
<organism evidence="2">
    <name type="scientific">marine metagenome</name>
    <dbReference type="NCBI Taxonomy" id="408172"/>
    <lineage>
        <taxon>unclassified sequences</taxon>
        <taxon>metagenomes</taxon>
        <taxon>ecological metagenomes</taxon>
    </lineage>
</organism>
<accession>A0A381Z564</accession>
<feature type="compositionally biased region" description="Polar residues" evidence="1">
    <location>
        <begin position="30"/>
        <end position="40"/>
    </location>
</feature>
<gene>
    <name evidence="2" type="ORF">METZ01_LOCUS137242</name>
</gene>
<feature type="compositionally biased region" description="Basic residues" evidence="1">
    <location>
        <begin position="42"/>
        <end position="53"/>
    </location>
</feature>
<evidence type="ECO:0000313" key="2">
    <source>
        <dbReference type="EMBL" id="SVA84388.1"/>
    </source>
</evidence>
<feature type="region of interest" description="Disordered" evidence="1">
    <location>
        <begin position="1"/>
        <end position="62"/>
    </location>
</feature>
<feature type="non-terminal residue" evidence="2">
    <location>
        <position position="79"/>
    </location>
</feature>